<evidence type="ECO:0000256" key="2">
    <source>
        <dbReference type="ARBA" id="ARBA00022193"/>
    </source>
</evidence>
<gene>
    <name evidence="5" type="ORF">BJ878DRAFT_512502</name>
</gene>
<evidence type="ECO:0000313" key="5">
    <source>
        <dbReference type="EMBL" id="KAG9243056.1"/>
    </source>
</evidence>
<evidence type="ECO:0000259" key="4">
    <source>
        <dbReference type="PROSITE" id="PS51180"/>
    </source>
</evidence>
<dbReference type="AlphaFoldDB" id="A0A9P7Z0J7"/>
<dbReference type="PANTHER" id="PTHR40463">
    <property type="entry name" value="PH-RESPONSE REGULATOR PROTEIN PALC"/>
    <property type="match status" value="1"/>
</dbReference>
<proteinExistence type="inferred from homology"/>
<feature type="region of interest" description="Disordered" evidence="3">
    <location>
        <begin position="429"/>
        <end position="470"/>
    </location>
</feature>
<dbReference type="PANTHER" id="PTHR40463:SF1">
    <property type="entry name" value="PH-RESPONSE REGULATOR PROTEIN PALC"/>
    <property type="match status" value="1"/>
</dbReference>
<name>A0A9P7Z0J7_9HELO</name>
<dbReference type="InterPro" id="IPR037505">
    <property type="entry name" value="pH-resp_palC"/>
</dbReference>
<feature type="compositionally biased region" description="Basic and acidic residues" evidence="3">
    <location>
        <begin position="452"/>
        <end position="470"/>
    </location>
</feature>
<dbReference type="EMBL" id="MU254009">
    <property type="protein sequence ID" value="KAG9243056.1"/>
    <property type="molecule type" value="Genomic_DNA"/>
</dbReference>
<dbReference type="SMART" id="SM01041">
    <property type="entry name" value="BRO1"/>
    <property type="match status" value="1"/>
</dbReference>
<dbReference type="GO" id="GO:0071467">
    <property type="term" value="P:cellular response to pH"/>
    <property type="evidence" value="ECO:0007669"/>
    <property type="project" value="InterPro"/>
</dbReference>
<dbReference type="GO" id="GO:0005886">
    <property type="term" value="C:plasma membrane"/>
    <property type="evidence" value="ECO:0007669"/>
    <property type="project" value="TreeGrafter"/>
</dbReference>
<comment type="caution">
    <text evidence="5">The sequence shown here is derived from an EMBL/GenBank/DDBJ whole genome shotgun (WGS) entry which is preliminary data.</text>
</comment>
<accession>A0A9P7Z0J7</accession>
<sequence>MPFPFTLPTTSRFLFTGYFDSSSHPSLPLSASTYRGVVQDALKRHKQLPLSEQPPNLSALLQSLNNYIPYLLAIDSGLGGQSAIGEEIDVVLKSTPVLRWRPTLSDGIIPGREIPYVKIESLEYEIYFTLSTLAYVYTLLSRAYLHPLYSSATASPTPEQRTTAIAAATKNLLLAASVHDYLARRADQLSSEPPSVDITKYTFRALSSLALAEATLLAVLKDDPYPAAVAQDRNANDKDWMIRAPQIAKVRAHLFARLCLEGAQHAANAASLLNSTAAKGQGKIHQDLIKYADDLRRTSRSKAFRMLGIDAELGNQTGVGIAWLQGGLHELGFAPKEVAKKGLSLGRFKKGWSEKREDKKVENGGHWGSDAGKLEEARVLEMLEKKWTKENDTVNTQTVPAYGTLTGTMPSGREIHALKPYAVPGLDSSALEAMRAPPDHADDEAGDSSDGETDRQSPCRSIPWDKGRLF</sequence>
<feature type="domain" description="BRO1" evidence="4">
    <location>
        <begin position="1"/>
        <end position="276"/>
    </location>
</feature>
<organism evidence="5 6">
    <name type="scientific">Calycina marina</name>
    <dbReference type="NCBI Taxonomy" id="1763456"/>
    <lineage>
        <taxon>Eukaryota</taxon>
        <taxon>Fungi</taxon>
        <taxon>Dikarya</taxon>
        <taxon>Ascomycota</taxon>
        <taxon>Pezizomycotina</taxon>
        <taxon>Leotiomycetes</taxon>
        <taxon>Helotiales</taxon>
        <taxon>Pezizellaceae</taxon>
        <taxon>Calycina</taxon>
    </lineage>
</organism>
<evidence type="ECO:0000256" key="3">
    <source>
        <dbReference type="SAM" id="MobiDB-lite"/>
    </source>
</evidence>
<dbReference type="Gene3D" id="1.25.40.280">
    <property type="entry name" value="alix/aip1 like domains"/>
    <property type="match status" value="1"/>
</dbReference>
<keyword evidence="6" id="KW-1185">Reference proteome</keyword>
<evidence type="ECO:0000256" key="1">
    <source>
        <dbReference type="ARBA" id="ARBA00010997"/>
    </source>
</evidence>
<reference evidence="5" key="1">
    <citation type="journal article" date="2021" name="IMA Fungus">
        <title>Genomic characterization of three marine fungi, including Emericellopsis atlantica sp. nov. with signatures of a generalist lifestyle and marine biomass degradation.</title>
        <authorList>
            <person name="Hagestad O.C."/>
            <person name="Hou L."/>
            <person name="Andersen J.H."/>
            <person name="Hansen E.H."/>
            <person name="Altermark B."/>
            <person name="Li C."/>
            <person name="Kuhnert E."/>
            <person name="Cox R.J."/>
            <person name="Crous P.W."/>
            <person name="Spatafora J.W."/>
            <person name="Lail K."/>
            <person name="Amirebrahimi M."/>
            <person name="Lipzen A."/>
            <person name="Pangilinan J."/>
            <person name="Andreopoulos W."/>
            <person name="Hayes R.D."/>
            <person name="Ng V."/>
            <person name="Grigoriev I.V."/>
            <person name="Jackson S.A."/>
            <person name="Sutton T.D.S."/>
            <person name="Dobson A.D.W."/>
            <person name="Rama T."/>
        </authorList>
    </citation>
    <scope>NUCLEOTIDE SEQUENCE</scope>
    <source>
        <strain evidence="5">TRa3180A</strain>
    </source>
</reference>
<dbReference type="Proteomes" id="UP000887226">
    <property type="component" value="Unassembled WGS sequence"/>
</dbReference>
<dbReference type="OrthoDB" id="10266451at2759"/>
<dbReference type="PROSITE" id="PS51180">
    <property type="entry name" value="BRO1"/>
    <property type="match status" value="1"/>
</dbReference>
<dbReference type="InterPro" id="IPR004328">
    <property type="entry name" value="BRO1_dom"/>
</dbReference>
<evidence type="ECO:0000313" key="6">
    <source>
        <dbReference type="Proteomes" id="UP000887226"/>
    </source>
</evidence>
<comment type="similarity">
    <text evidence="1">Belongs to the palC family.</text>
</comment>
<dbReference type="InterPro" id="IPR038499">
    <property type="entry name" value="BRO1_sf"/>
</dbReference>
<protein>
    <recommendedName>
        <fullName evidence="2">pH-response regulator protein palC</fullName>
    </recommendedName>
</protein>
<feature type="compositionally biased region" description="Acidic residues" evidence="3">
    <location>
        <begin position="441"/>
        <end position="451"/>
    </location>
</feature>